<evidence type="ECO:0000313" key="1">
    <source>
        <dbReference type="EMBL" id="MBS2546459.1"/>
    </source>
</evidence>
<name>A0ABS5KJ85_9ACTN</name>
<organism evidence="1 2">
    <name type="scientific">Catenulispora pinistramenti</name>
    <dbReference type="NCBI Taxonomy" id="2705254"/>
    <lineage>
        <taxon>Bacteria</taxon>
        <taxon>Bacillati</taxon>
        <taxon>Actinomycetota</taxon>
        <taxon>Actinomycetes</taxon>
        <taxon>Catenulisporales</taxon>
        <taxon>Catenulisporaceae</taxon>
        <taxon>Catenulispora</taxon>
    </lineage>
</organism>
<dbReference type="RefSeq" id="WP_212008107.1">
    <property type="nucleotide sequence ID" value="NZ_JAAFYZ010000013.1"/>
</dbReference>
<reference evidence="1 2" key="1">
    <citation type="submission" date="2020-02" db="EMBL/GenBank/DDBJ databases">
        <title>Acidophilic actinobacteria isolated from forest soil.</title>
        <authorList>
            <person name="Golinska P."/>
        </authorList>
    </citation>
    <scope>NUCLEOTIDE SEQUENCE [LARGE SCALE GENOMIC DNA]</scope>
    <source>
        <strain evidence="1 2">NL8</strain>
    </source>
</reference>
<dbReference type="InterPro" id="IPR019587">
    <property type="entry name" value="Polyketide_cyclase/dehydratase"/>
</dbReference>
<keyword evidence="2" id="KW-1185">Reference proteome</keyword>
<dbReference type="EMBL" id="JAAFYZ010000013">
    <property type="protein sequence ID" value="MBS2546459.1"/>
    <property type="molecule type" value="Genomic_DNA"/>
</dbReference>
<dbReference type="CDD" id="cd07821">
    <property type="entry name" value="PYR_PYL_RCAR_like"/>
    <property type="match status" value="1"/>
</dbReference>
<evidence type="ECO:0000313" key="2">
    <source>
        <dbReference type="Proteomes" id="UP000730482"/>
    </source>
</evidence>
<dbReference type="Pfam" id="PF10604">
    <property type="entry name" value="Polyketide_cyc2"/>
    <property type="match status" value="1"/>
</dbReference>
<dbReference type="Proteomes" id="UP000730482">
    <property type="component" value="Unassembled WGS sequence"/>
</dbReference>
<dbReference type="InterPro" id="IPR023393">
    <property type="entry name" value="START-like_dom_sf"/>
</dbReference>
<proteinExistence type="predicted"/>
<gene>
    <name evidence="1" type="ORF">KGQ19_06235</name>
</gene>
<accession>A0ABS5KJ85</accession>
<dbReference type="Gene3D" id="3.30.530.20">
    <property type="match status" value="1"/>
</dbReference>
<dbReference type="SUPFAM" id="SSF55961">
    <property type="entry name" value="Bet v1-like"/>
    <property type="match status" value="1"/>
</dbReference>
<sequence>MYATRPVDLDFLNEAPLRLSFAHTLQAAPKAVFDAIAHDVATLPRWYGAVATAEYGGPEPFGVGTRRRVKLVGGVAFHERILAWDSPVRYAYRVEHTNVPGIRAMAEEWSVLDTPAGTRVAWTMAVDAVLPVAATFRASAPGMAVATRRALGRLDRMLAA</sequence>
<comment type="caution">
    <text evidence="1">The sequence shown here is derived from an EMBL/GenBank/DDBJ whole genome shotgun (WGS) entry which is preliminary data.</text>
</comment>
<protein>
    <submittedName>
        <fullName evidence="1">SRPBCC family protein</fullName>
    </submittedName>
</protein>